<proteinExistence type="predicted"/>
<evidence type="ECO:0000256" key="1">
    <source>
        <dbReference type="SAM" id="MobiDB-lite"/>
    </source>
</evidence>
<dbReference type="Proteomes" id="UP000015105">
    <property type="component" value="Chromosome 1D"/>
</dbReference>
<protein>
    <submittedName>
        <fullName evidence="2">Uncharacterized protein</fullName>
    </submittedName>
</protein>
<accession>A0A452YW75</accession>
<name>A0A452YW75_AEGTS</name>
<keyword evidence="3" id="KW-1185">Reference proteome</keyword>
<reference evidence="3" key="1">
    <citation type="journal article" date="2014" name="Science">
        <title>Ancient hybridizations among the ancestral genomes of bread wheat.</title>
        <authorList>
            <consortium name="International Wheat Genome Sequencing Consortium,"/>
            <person name="Marcussen T."/>
            <person name="Sandve S.R."/>
            <person name="Heier L."/>
            <person name="Spannagl M."/>
            <person name="Pfeifer M."/>
            <person name="Jakobsen K.S."/>
            <person name="Wulff B.B."/>
            <person name="Steuernagel B."/>
            <person name="Mayer K.F."/>
            <person name="Olsen O.A."/>
        </authorList>
    </citation>
    <scope>NUCLEOTIDE SEQUENCE [LARGE SCALE GENOMIC DNA]</scope>
    <source>
        <strain evidence="3">cv. AL8/78</strain>
    </source>
</reference>
<feature type="compositionally biased region" description="Polar residues" evidence="1">
    <location>
        <begin position="117"/>
        <end position="126"/>
    </location>
</feature>
<dbReference type="Gramene" id="AET1Gv20550600.7">
    <property type="protein sequence ID" value="AET1Gv20550600.7"/>
    <property type="gene ID" value="AET1Gv20550600"/>
</dbReference>
<organism evidence="2 3">
    <name type="scientific">Aegilops tauschii subsp. strangulata</name>
    <name type="common">Goatgrass</name>
    <dbReference type="NCBI Taxonomy" id="200361"/>
    <lineage>
        <taxon>Eukaryota</taxon>
        <taxon>Viridiplantae</taxon>
        <taxon>Streptophyta</taxon>
        <taxon>Embryophyta</taxon>
        <taxon>Tracheophyta</taxon>
        <taxon>Spermatophyta</taxon>
        <taxon>Magnoliopsida</taxon>
        <taxon>Liliopsida</taxon>
        <taxon>Poales</taxon>
        <taxon>Poaceae</taxon>
        <taxon>BOP clade</taxon>
        <taxon>Pooideae</taxon>
        <taxon>Triticodae</taxon>
        <taxon>Triticeae</taxon>
        <taxon>Triticinae</taxon>
        <taxon>Aegilops</taxon>
    </lineage>
</organism>
<sequence length="171" mass="18649">MARAYWAEAQSVAVGGDARQCRRAMPCQRTRHCGSFASPVRVACAAHMGMGERAAPRRGRARGCRAHGQPAHAAPCARCDSVLRTAARSWLTLHLGRGHAGAAPPPTTTHRRPGLRTISSPATDGSRTGACRSASRAAPAHTHRRPRVPRHVTHSPWVKHAQWRYTYRISF</sequence>
<reference evidence="2" key="3">
    <citation type="journal article" date="2017" name="Nature">
        <title>Genome sequence of the progenitor of the wheat D genome Aegilops tauschii.</title>
        <authorList>
            <person name="Luo M.C."/>
            <person name="Gu Y.Q."/>
            <person name="Puiu D."/>
            <person name="Wang H."/>
            <person name="Twardziok S.O."/>
            <person name="Deal K.R."/>
            <person name="Huo N."/>
            <person name="Zhu T."/>
            <person name="Wang L."/>
            <person name="Wang Y."/>
            <person name="McGuire P.E."/>
            <person name="Liu S."/>
            <person name="Long H."/>
            <person name="Ramasamy R.K."/>
            <person name="Rodriguez J.C."/>
            <person name="Van S.L."/>
            <person name="Yuan L."/>
            <person name="Wang Z."/>
            <person name="Xia Z."/>
            <person name="Xiao L."/>
            <person name="Anderson O.D."/>
            <person name="Ouyang S."/>
            <person name="Liang Y."/>
            <person name="Zimin A.V."/>
            <person name="Pertea G."/>
            <person name="Qi P."/>
            <person name="Bennetzen J.L."/>
            <person name="Dai X."/>
            <person name="Dawson M.W."/>
            <person name="Muller H.G."/>
            <person name="Kugler K."/>
            <person name="Rivarola-Duarte L."/>
            <person name="Spannagl M."/>
            <person name="Mayer K.F.X."/>
            <person name="Lu F.H."/>
            <person name="Bevan M.W."/>
            <person name="Leroy P."/>
            <person name="Li P."/>
            <person name="You F.M."/>
            <person name="Sun Q."/>
            <person name="Liu Z."/>
            <person name="Lyons E."/>
            <person name="Wicker T."/>
            <person name="Salzberg S.L."/>
            <person name="Devos K.M."/>
            <person name="Dvorak J."/>
        </authorList>
    </citation>
    <scope>NUCLEOTIDE SEQUENCE [LARGE SCALE GENOMIC DNA]</scope>
    <source>
        <strain evidence="2">cv. AL8/78</strain>
    </source>
</reference>
<feature type="region of interest" description="Disordered" evidence="1">
    <location>
        <begin position="97"/>
        <end position="153"/>
    </location>
</feature>
<feature type="compositionally biased region" description="Basic residues" evidence="1">
    <location>
        <begin position="141"/>
        <end position="153"/>
    </location>
</feature>
<dbReference type="AlphaFoldDB" id="A0A452YW75"/>
<evidence type="ECO:0000313" key="2">
    <source>
        <dbReference type="EnsemblPlants" id="AET1Gv20550600.7"/>
    </source>
</evidence>
<reference evidence="2" key="5">
    <citation type="journal article" date="2021" name="G3 (Bethesda)">
        <title>Aegilops tauschii genome assembly Aet v5.0 features greater sequence contiguity and improved annotation.</title>
        <authorList>
            <person name="Wang L."/>
            <person name="Zhu T."/>
            <person name="Rodriguez J.C."/>
            <person name="Deal K.R."/>
            <person name="Dubcovsky J."/>
            <person name="McGuire P.E."/>
            <person name="Lux T."/>
            <person name="Spannagl M."/>
            <person name="Mayer K.F.X."/>
            <person name="Baldrich P."/>
            <person name="Meyers B.C."/>
            <person name="Huo N."/>
            <person name="Gu Y.Q."/>
            <person name="Zhou H."/>
            <person name="Devos K.M."/>
            <person name="Bennetzen J.L."/>
            <person name="Unver T."/>
            <person name="Budak H."/>
            <person name="Gulick P.J."/>
            <person name="Galiba G."/>
            <person name="Kalapos B."/>
            <person name="Nelson D.R."/>
            <person name="Li P."/>
            <person name="You F.M."/>
            <person name="Luo M.C."/>
            <person name="Dvorak J."/>
        </authorList>
    </citation>
    <scope>NUCLEOTIDE SEQUENCE [LARGE SCALE GENOMIC DNA]</scope>
    <source>
        <strain evidence="2">cv. AL8/78</strain>
    </source>
</reference>
<reference evidence="3" key="2">
    <citation type="journal article" date="2017" name="Nat. Plants">
        <title>The Aegilops tauschii genome reveals multiple impacts of transposons.</title>
        <authorList>
            <person name="Zhao G."/>
            <person name="Zou C."/>
            <person name="Li K."/>
            <person name="Wang K."/>
            <person name="Li T."/>
            <person name="Gao L."/>
            <person name="Zhang X."/>
            <person name="Wang H."/>
            <person name="Yang Z."/>
            <person name="Liu X."/>
            <person name="Jiang W."/>
            <person name="Mao L."/>
            <person name="Kong X."/>
            <person name="Jiao Y."/>
            <person name="Jia J."/>
        </authorList>
    </citation>
    <scope>NUCLEOTIDE SEQUENCE [LARGE SCALE GENOMIC DNA]</scope>
    <source>
        <strain evidence="3">cv. AL8/78</strain>
    </source>
</reference>
<reference evidence="2" key="4">
    <citation type="submission" date="2019-03" db="UniProtKB">
        <authorList>
            <consortium name="EnsemblPlants"/>
        </authorList>
    </citation>
    <scope>IDENTIFICATION</scope>
</reference>
<dbReference type="EnsemblPlants" id="AET1Gv20550600.7">
    <property type="protein sequence ID" value="AET1Gv20550600.7"/>
    <property type="gene ID" value="AET1Gv20550600"/>
</dbReference>
<evidence type="ECO:0000313" key="3">
    <source>
        <dbReference type="Proteomes" id="UP000015105"/>
    </source>
</evidence>